<evidence type="ECO:0000256" key="5">
    <source>
        <dbReference type="ARBA" id="ARBA00023284"/>
    </source>
</evidence>
<dbReference type="PROSITE" id="PS51352">
    <property type="entry name" value="THIOREDOXIN_2"/>
    <property type="match status" value="1"/>
</dbReference>
<keyword evidence="5" id="KW-0676">Redox-active center</keyword>
<comment type="caution">
    <text evidence="7">The sequence shown here is derived from an EMBL/GenBank/DDBJ whole genome shotgun (WGS) entry which is preliminary data.</text>
</comment>
<comment type="similarity">
    <text evidence="1">Belongs to the thioredoxin family. DsbA subfamily.</text>
</comment>
<reference evidence="7 8" key="1">
    <citation type="journal article" date="2016" name="Nat. Commun.">
        <title>Thousands of microbial genomes shed light on interconnected biogeochemical processes in an aquifer system.</title>
        <authorList>
            <person name="Anantharaman K."/>
            <person name="Brown C.T."/>
            <person name="Hug L.A."/>
            <person name="Sharon I."/>
            <person name="Castelle C.J."/>
            <person name="Probst A.J."/>
            <person name="Thomas B.C."/>
            <person name="Singh A."/>
            <person name="Wilkins M.J."/>
            <person name="Karaoz U."/>
            <person name="Brodie E.L."/>
            <person name="Williams K.H."/>
            <person name="Hubbard S.S."/>
            <person name="Banfield J.F."/>
        </authorList>
    </citation>
    <scope>NUCLEOTIDE SEQUENCE [LARGE SCALE GENOMIC DNA]</scope>
</reference>
<evidence type="ECO:0000256" key="2">
    <source>
        <dbReference type="ARBA" id="ARBA00022729"/>
    </source>
</evidence>
<dbReference type="InterPro" id="IPR013766">
    <property type="entry name" value="Thioredoxin_domain"/>
</dbReference>
<evidence type="ECO:0000259" key="6">
    <source>
        <dbReference type="PROSITE" id="PS51352"/>
    </source>
</evidence>
<evidence type="ECO:0000313" key="7">
    <source>
        <dbReference type="EMBL" id="OHA03698.1"/>
    </source>
</evidence>
<keyword evidence="4" id="KW-1015">Disulfide bond</keyword>
<dbReference type="PANTHER" id="PTHR13887">
    <property type="entry name" value="GLUTATHIONE S-TRANSFERASE KAPPA"/>
    <property type="match status" value="1"/>
</dbReference>
<dbReference type="GO" id="GO:0016491">
    <property type="term" value="F:oxidoreductase activity"/>
    <property type="evidence" value="ECO:0007669"/>
    <property type="project" value="UniProtKB-KW"/>
</dbReference>
<dbReference type="AlphaFoldDB" id="A0A1G2KW84"/>
<dbReference type="SUPFAM" id="SSF52833">
    <property type="entry name" value="Thioredoxin-like"/>
    <property type="match status" value="1"/>
</dbReference>
<sequence length="264" mass="28357">MEPSHEAFSEQHENNADTNTVPASAASIQNFSVPGSIIVAGIIIGLAIVYSGGDFGGGAPVPTPVPQAGDQGAVVDPKTLYTDKDATLGDPAALVTFIEFSDFQCPFCGKFFRETEGQLIDAYVKTGKVRFVYKHFAFLGQESQWAGEAAECAGEQGKFWEYHDFLFNHMWDTYYGQGKQGENIGALSKENLKKFGKQLGLDSGRFDACIDAGAYADKVSKDTALGRANSVSGTPSSFVNGKMLVGAQPYSQFSTLIEEALKTK</sequence>
<name>A0A1G2KW84_9BACT</name>
<feature type="domain" description="Thioredoxin" evidence="6">
    <location>
        <begin position="59"/>
        <end position="262"/>
    </location>
</feature>
<dbReference type="InterPro" id="IPR012336">
    <property type="entry name" value="Thioredoxin-like_fold"/>
</dbReference>
<accession>A0A1G2KW84</accession>
<protein>
    <recommendedName>
        <fullName evidence="6">Thioredoxin domain-containing protein</fullName>
    </recommendedName>
</protein>
<dbReference type="InterPro" id="IPR036249">
    <property type="entry name" value="Thioredoxin-like_sf"/>
</dbReference>
<organism evidence="7 8">
    <name type="scientific">Candidatus Sungbacteria bacterium RIFCSPHIGHO2_02_FULL_51_29</name>
    <dbReference type="NCBI Taxonomy" id="1802273"/>
    <lineage>
        <taxon>Bacteria</taxon>
        <taxon>Candidatus Sungiibacteriota</taxon>
    </lineage>
</organism>
<keyword evidence="2" id="KW-0732">Signal</keyword>
<evidence type="ECO:0000256" key="4">
    <source>
        <dbReference type="ARBA" id="ARBA00023157"/>
    </source>
</evidence>
<dbReference type="PANTHER" id="PTHR13887:SF14">
    <property type="entry name" value="DISULFIDE BOND FORMATION PROTEIN D"/>
    <property type="match status" value="1"/>
</dbReference>
<dbReference type="Gene3D" id="3.40.30.10">
    <property type="entry name" value="Glutaredoxin"/>
    <property type="match status" value="1"/>
</dbReference>
<proteinExistence type="inferred from homology"/>
<dbReference type="EMBL" id="MHQL01000010">
    <property type="protein sequence ID" value="OHA03698.1"/>
    <property type="molecule type" value="Genomic_DNA"/>
</dbReference>
<evidence type="ECO:0000256" key="1">
    <source>
        <dbReference type="ARBA" id="ARBA00005791"/>
    </source>
</evidence>
<evidence type="ECO:0000313" key="8">
    <source>
        <dbReference type="Proteomes" id="UP000177811"/>
    </source>
</evidence>
<gene>
    <name evidence="7" type="ORF">A3C16_03620</name>
</gene>
<dbReference type="Proteomes" id="UP000177811">
    <property type="component" value="Unassembled WGS sequence"/>
</dbReference>
<dbReference type="Pfam" id="PF13462">
    <property type="entry name" value="Thioredoxin_4"/>
    <property type="match status" value="1"/>
</dbReference>
<evidence type="ECO:0000256" key="3">
    <source>
        <dbReference type="ARBA" id="ARBA00023002"/>
    </source>
</evidence>
<keyword evidence="3" id="KW-0560">Oxidoreductase</keyword>